<dbReference type="AlphaFoldDB" id="A0A3R8JW05"/>
<comment type="caution">
    <text evidence="2">The sequence shown here is derived from an EMBL/GenBank/DDBJ whole genome shotgun (WGS) entry which is preliminary data.</text>
</comment>
<feature type="region of interest" description="Disordered" evidence="1">
    <location>
        <begin position="276"/>
        <end position="358"/>
    </location>
</feature>
<feature type="compositionally biased region" description="Basic and acidic residues" evidence="1">
    <location>
        <begin position="276"/>
        <end position="291"/>
    </location>
</feature>
<gene>
    <name evidence="2" type="ORF">EBB54_00680</name>
</gene>
<keyword evidence="3" id="KW-1185">Reference proteome</keyword>
<feature type="compositionally biased region" description="Polar residues" evidence="1">
    <location>
        <begin position="311"/>
        <end position="345"/>
    </location>
</feature>
<dbReference type="EMBL" id="RHJS01000001">
    <property type="protein sequence ID" value="RRK37008.1"/>
    <property type="molecule type" value="Genomic_DNA"/>
</dbReference>
<feature type="non-terminal residue" evidence="2">
    <location>
        <position position="525"/>
    </location>
</feature>
<sequence>MKKQFCIPACHQYIRNKDGSPNAQRIFSVTRSAYRAKYPEQVPVDEELIAFLQANHIIPSDVKKGDLDMDHVELCFTIISQYKCNSICQLCAYSPLYKNQFEIQESILIGYALTSWNHLQSLINAGVTCRHFRAMIPVSEKSAVLVVPLNRLAFEYLEKVPRSQKDMLSVTDKIITSLKENNKDKLSAADLKIAKKYLDNLFHSHFQDIRPEEIHRILKECFQLSYREADGVCGPEQEVQKADIPSSESMADSGKKEGPKAACLEGFLTGKKTAAARDRNLQQEAPGKERSATSTHTSPSGSGKATAAAFTENSSIPKRPFNTASDQAAQSTVPDGSDSSASKISAVTAEDGTKPSITAAVPDEANTSLLPIQKIKASYTQNGPDKTEIDETENPLERKPIVWECPEDLLVQTASINLDSADPAQITLFLNCLLKTPLLPVEAVNDQQRELILIYAGKQFFYYSKSNLTILDLMLPYLGKSRFRKILCYEPYELYSYFHQQRCSSVQIFSLRTAMDYTCPAHYWN</sequence>
<proteinExistence type="predicted"/>
<feature type="region of interest" description="Disordered" evidence="1">
    <location>
        <begin position="236"/>
        <end position="258"/>
    </location>
</feature>
<organism evidence="2 3">
    <name type="scientific">Schaedlerella arabinosiphila</name>
    <dbReference type="NCBI Taxonomy" id="2044587"/>
    <lineage>
        <taxon>Bacteria</taxon>
        <taxon>Bacillati</taxon>
        <taxon>Bacillota</taxon>
        <taxon>Clostridia</taxon>
        <taxon>Lachnospirales</taxon>
        <taxon>Lachnospiraceae</taxon>
        <taxon>Schaedlerella</taxon>
    </lineage>
</organism>
<dbReference type="RefSeq" id="WP_148099324.1">
    <property type="nucleotide sequence ID" value="NZ_RHJS01000001.1"/>
</dbReference>
<name>A0A3R8JW05_9FIRM</name>
<evidence type="ECO:0000313" key="2">
    <source>
        <dbReference type="EMBL" id="RRK37008.1"/>
    </source>
</evidence>
<evidence type="ECO:0000313" key="3">
    <source>
        <dbReference type="Proteomes" id="UP000274920"/>
    </source>
</evidence>
<protein>
    <submittedName>
        <fullName evidence="2">Uncharacterized protein</fullName>
    </submittedName>
</protein>
<dbReference type="Proteomes" id="UP000274920">
    <property type="component" value="Unassembled WGS sequence"/>
</dbReference>
<evidence type="ECO:0000256" key="1">
    <source>
        <dbReference type="SAM" id="MobiDB-lite"/>
    </source>
</evidence>
<reference evidence="2" key="1">
    <citation type="submission" date="2018-10" db="EMBL/GenBank/DDBJ databases">
        <title>Schaedlerella arabinophila gen. nov. sp. nov., isolated from the mouse intestinal tract and comparative analysis with the genome of the closely related altered Schaedler flora strain ASF502.</title>
        <authorList>
            <person name="Miyake S."/>
            <person name="Soh M."/>
            <person name="Seedorf H."/>
        </authorList>
    </citation>
    <scope>NUCLEOTIDE SEQUENCE [LARGE SCALE GENOMIC DNA]</scope>
    <source>
        <strain evidence="2">DSM 106076</strain>
    </source>
</reference>
<feature type="compositionally biased region" description="Polar residues" evidence="1">
    <location>
        <begin position="292"/>
        <end position="303"/>
    </location>
</feature>
<accession>A0A3R8JW05</accession>